<dbReference type="HOGENOM" id="CLU_028202_0_0_1"/>
<name>A0A0B1PG66_UNCNE</name>
<evidence type="ECO:0000313" key="3">
    <source>
        <dbReference type="Proteomes" id="UP000030854"/>
    </source>
</evidence>
<reference evidence="2 3" key="1">
    <citation type="journal article" date="2014" name="BMC Genomics">
        <title>Adaptive genomic structural variation in the grape powdery mildew pathogen, Erysiphe necator.</title>
        <authorList>
            <person name="Jones L."/>
            <person name="Riaz S."/>
            <person name="Morales-Cruz A."/>
            <person name="Amrine K.C."/>
            <person name="McGuire B."/>
            <person name="Gubler W.D."/>
            <person name="Walker M.A."/>
            <person name="Cantu D."/>
        </authorList>
    </citation>
    <scope>NUCLEOTIDE SEQUENCE [LARGE SCALE GENOMIC DNA]</scope>
    <source>
        <strain evidence="3">c</strain>
    </source>
</reference>
<dbReference type="STRING" id="52586.A0A0B1PG66"/>
<feature type="region of interest" description="Disordered" evidence="1">
    <location>
        <begin position="448"/>
        <end position="469"/>
    </location>
</feature>
<dbReference type="PANTHER" id="PTHR38407">
    <property type="entry name" value="PROTEIN IVY1"/>
    <property type="match status" value="1"/>
</dbReference>
<dbReference type="SUPFAM" id="SSF103657">
    <property type="entry name" value="BAR/IMD domain-like"/>
    <property type="match status" value="1"/>
</dbReference>
<dbReference type="OMA" id="CTADTLM"/>
<dbReference type="PANTHER" id="PTHR38407:SF1">
    <property type="entry name" value="PROTEIN IVY1"/>
    <property type="match status" value="1"/>
</dbReference>
<proteinExistence type="predicted"/>
<evidence type="ECO:0000313" key="2">
    <source>
        <dbReference type="EMBL" id="KHJ35866.1"/>
    </source>
</evidence>
<dbReference type="EMBL" id="JNVN01000223">
    <property type="protein sequence ID" value="KHJ35866.1"/>
    <property type="molecule type" value="Genomic_DNA"/>
</dbReference>
<dbReference type="GO" id="GO:0042144">
    <property type="term" value="P:vacuole fusion, non-autophagic"/>
    <property type="evidence" value="ECO:0007669"/>
    <property type="project" value="InterPro"/>
</dbReference>
<gene>
    <name evidence="2" type="ORF">EV44_g5438</name>
</gene>
<dbReference type="GO" id="GO:0000329">
    <property type="term" value="C:fungal-type vacuole membrane"/>
    <property type="evidence" value="ECO:0007669"/>
    <property type="project" value="InterPro"/>
</dbReference>
<dbReference type="InterPro" id="IPR027267">
    <property type="entry name" value="AH/BAR_dom_sf"/>
</dbReference>
<comment type="caution">
    <text evidence="2">The sequence shown here is derived from an EMBL/GenBank/DDBJ whole genome shotgun (WGS) entry which is preliminary data.</text>
</comment>
<dbReference type="AlphaFoldDB" id="A0A0B1PG66"/>
<sequence length="469" mass="52074">MTDSANSLFSTNFPPVPGSPTFSYLSSTIPSTYNLPLPPPPTSCMYPVLNLADLEASQKAYSDLLQAAKSYRYSLASMSVSAGNFGCALEACARLKEARNETLENNQTGKMINFWPTEAGIMKNWRNCTADSLMAASGVHQLIANHHQILSETIYRNLEVPLMHELDQWRRKIEEEDASYQREAKIMTKEIRSMEKNGIKLQKSHKRELGAFREHLVELTRKIDALTGLGDGYGRAVAKDCQDMSRAIVDSSASIVRAEIEIYEALARKGWNGGGLDDLLEKGRDVFASEDATKDSDRISSILPQNISILVNEEPVAVTSGVRRSSKDSLLLDTAGYHSFNEIIHDGDVNSIFSASEINSSASNRPRNLRQRSQILGNRIKVKDPLEDWERENFISGTTTNEKGLHEKKDQDVLAKNLELNPSGACSERDGLITPEDEDSTMSVWRRMSDSSGTITQKDDGICEQISTK</sequence>
<protein>
    <submittedName>
        <fullName evidence="2">Putative phospholipid-binding protein</fullName>
    </submittedName>
</protein>
<dbReference type="Proteomes" id="UP000030854">
    <property type="component" value="Unassembled WGS sequence"/>
</dbReference>
<dbReference type="GO" id="GO:0005543">
    <property type="term" value="F:phospholipid binding"/>
    <property type="evidence" value="ECO:0007669"/>
    <property type="project" value="InterPro"/>
</dbReference>
<keyword evidence="3" id="KW-1185">Reference proteome</keyword>
<dbReference type="Gene3D" id="1.20.1270.60">
    <property type="entry name" value="Arfaptin homology (AH) domain/BAR domain"/>
    <property type="match status" value="1"/>
</dbReference>
<dbReference type="InterPro" id="IPR037470">
    <property type="entry name" value="IVY1"/>
</dbReference>
<evidence type="ECO:0000256" key="1">
    <source>
        <dbReference type="SAM" id="MobiDB-lite"/>
    </source>
</evidence>
<organism evidence="2 3">
    <name type="scientific">Uncinula necator</name>
    <name type="common">Grape powdery mildew</name>
    <dbReference type="NCBI Taxonomy" id="52586"/>
    <lineage>
        <taxon>Eukaryota</taxon>
        <taxon>Fungi</taxon>
        <taxon>Dikarya</taxon>
        <taxon>Ascomycota</taxon>
        <taxon>Pezizomycotina</taxon>
        <taxon>Leotiomycetes</taxon>
        <taxon>Erysiphales</taxon>
        <taxon>Erysiphaceae</taxon>
        <taxon>Erysiphe</taxon>
    </lineage>
</organism>
<accession>A0A0B1PG66</accession>